<evidence type="ECO:0000313" key="1">
    <source>
        <dbReference type="EMBL" id="GAI23785.1"/>
    </source>
</evidence>
<comment type="caution">
    <text evidence="1">The sequence shown here is derived from an EMBL/GenBank/DDBJ whole genome shotgun (WGS) entry which is preliminary data.</text>
</comment>
<reference evidence="1" key="1">
    <citation type="journal article" date="2014" name="Front. Microbiol.">
        <title>High frequency of phylogenetically diverse reductive dehalogenase-homologous genes in deep subseafloor sedimentary metagenomes.</title>
        <authorList>
            <person name="Kawai M."/>
            <person name="Futagami T."/>
            <person name="Toyoda A."/>
            <person name="Takaki Y."/>
            <person name="Nishi S."/>
            <person name="Hori S."/>
            <person name="Arai W."/>
            <person name="Tsubouchi T."/>
            <person name="Morono Y."/>
            <person name="Uchiyama I."/>
            <person name="Ito T."/>
            <person name="Fujiyama A."/>
            <person name="Inagaki F."/>
            <person name="Takami H."/>
        </authorList>
    </citation>
    <scope>NUCLEOTIDE SEQUENCE</scope>
    <source>
        <strain evidence="1">Expedition CK06-06</strain>
    </source>
</reference>
<dbReference type="AlphaFoldDB" id="X1NAB8"/>
<organism evidence="1">
    <name type="scientific">marine sediment metagenome</name>
    <dbReference type="NCBI Taxonomy" id="412755"/>
    <lineage>
        <taxon>unclassified sequences</taxon>
        <taxon>metagenomes</taxon>
        <taxon>ecological metagenomes</taxon>
    </lineage>
</organism>
<name>X1NAB8_9ZZZZ</name>
<sequence>MGTKLEKTTNEKLKELIDAIEAKLDNDTHGLVALKELIDAIEAKLDNDTHGLVALKELIDALIDAIEAKQKVYKESGTDTQLTVANGMNEIIIKTFDKATYGTGEIKAFKIDLDVAAVGFQTNAAGGSTIKIRAYEKIDEVNYRMRTDDGISYTWTQGVAGDKVAEIDEISFSEDMQIRAVLSQAPTADITLKWLGELIKNMEV</sequence>
<protein>
    <submittedName>
        <fullName evidence="1">Uncharacterized protein</fullName>
    </submittedName>
</protein>
<gene>
    <name evidence="1" type="ORF">S06H3_33671</name>
</gene>
<dbReference type="EMBL" id="BARV01020119">
    <property type="protein sequence ID" value="GAI23785.1"/>
    <property type="molecule type" value="Genomic_DNA"/>
</dbReference>
<proteinExistence type="predicted"/>
<accession>X1NAB8</accession>